<dbReference type="PANTHER" id="PTHR42872:SF6">
    <property type="entry name" value="PROTEIN-GLUTAMATE METHYLESTERASE_PROTEIN-GLUTAMINE GLUTAMINASE"/>
    <property type="match status" value="1"/>
</dbReference>
<evidence type="ECO:0000256" key="6">
    <source>
        <dbReference type="HAMAP-Rule" id="MF_00099"/>
    </source>
</evidence>
<comment type="domain">
    <text evidence="6">Contains a C-terminal catalytic domain, and an N-terminal region which modulates catalytic activity.</text>
</comment>
<keyword evidence="1 6" id="KW-0963">Cytoplasm</keyword>
<reference evidence="11 12" key="1">
    <citation type="submission" date="2021-03" db="EMBL/GenBank/DDBJ databases">
        <title>Genomic Encyclopedia of Type Strains, Phase IV (KMG-IV): sequencing the most valuable type-strain genomes for metagenomic binning, comparative biology and taxonomic classification.</title>
        <authorList>
            <person name="Goeker M."/>
        </authorList>
    </citation>
    <scope>NUCLEOTIDE SEQUENCE [LARGE SCALE GENOMIC DNA]</scope>
    <source>
        <strain evidence="11 12">DSM 27512</strain>
    </source>
</reference>
<comment type="PTM">
    <text evidence="6">Phosphorylated by CheA. Phosphorylation of the N-terminal regulatory domain activates the methylesterase activity.</text>
</comment>
<keyword evidence="6 8" id="KW-0597">Phosphoprotein</keyword>
<evidence type="ECO:0000256" key="7">
    <source>
        <dbReference type="PROSITE-ProRule" id="PRU00050"/>
    </source>
</evidence>
<comment type="function">
    <text evidence="4">May play the central regulatory role in sporulation. It may be an element of the effector pathway responsible for the activation of sporulation genes in response to nutritional stress. Spo0A may act in concert with spo0H (a sigma factor) to control the expression of some genes that are critical to the sporulation process.</text>
</comment>
<dbReference type="CDD" id="cd17541">
    <property type="entry name" value="REC_CheB-like"/>
    <property type="match status" value="1"/>
</dbReference>
<dbReference type="Gene3D" id="3.40.50.2300">
    <property type="match status" value="1"/>
</dbReference>
<dbReference type="Pfam" id="PF01339">
    <property type="entry name" value="CheB_methylest"/>
    <property type="match status" value="1"/>
</dbReference>
<comment type="similarity">
    <text evidence="6">Belongs to the CheB family.</text>
</comment>
<gene>
    <name evidence="6" type="primary">cheB</name>
    <name evidence="11" type="ORF">J2Z35_000208</name>
</gene>
<proteinExistence type="inferred from homology"/>
<dbReference type="InterPro" id="IPR000673">
    <property type="entry name" value="Sig_transdc_resp-reg_Me-estase"/>
</dbReference>
<dbReference type="InterPro" id="IPR008248">
    <property type="entry name" value="CheB-like"/>
</dbReference>
<dbReference type="RefSeq" id="WP_209658434.1">
    <property type="nucleotide sequence ID" value="NZ_JAGGLI010000001.1"/>
</dbReference>
<evidence type="ECO:0000256" key="4">
    <source>
        <dbReference type="ARBA" id="ARBA00024867"/>
    </source>
</evidence>
<dbReference type="HAMAP" id="MF_00099">
    <property type="entry name" value="CheB_chemtxs"/>
    <property type="match status" value="1"/>
</dbReference>
<name>A0ABS4KIG3_9FIRM</name>
<accession>A0ABS4KIG3</accession>
<keyword evidence="2 6" id="KW-0145">Chemotaxis</keyword>
<sequence length="362" mass="39277">MMNKIRVLIVDDSAFIRKVLKDILESDQSVEVIAAAKNGKEAVDFLTRQEVDVITLDVEMPVMNGIDTLKEIMSFKPTPVVMLSSLTNEGADMTFKALDLGAVDFVAKPTNIFKMSSSDIQDDIITKVKEAAKVKTKKMSLKTVTEYIPKEPMESSRNLKPIPRDRRCEDVKKIIAIGTSTGGPRALQEVISNVSGKIDAPVLVVQHMPKGFTKSLAERLNGLSQLTVKEAEDGEPLCNGTVYIAPGDRHIEIKRIATGKYSIKLSDGPKVSGHKPSVDFMFQALSESTISDVIAVVMTGMGSDGTKGIVSLKNSKKSYNIAEDESTCVVFGMPKAAISTGQIDKIVPLGKIAMELNKIMGV</sequence>
<comment type="catalytic activity">
    <reaction evidence="5 6">
        <text>[protein]-L-glutamate 5-O-methyl ester + H2O = L-glutamyl-[protein] + methanol + H(+)</text>
        <dbReference type="Rhea" id="RHEA:23236"/>
        <dbReference type="Rhea" id="RHEA-COMP:10208"/>
        <dbReference type="Rhea" id="RHEA-COMP:10311"/>
        <dbReference type="ChEBI" id="CHEBI:15377"/>
        <dbReference type="ChEBI" id="CHEBI:15378"/>
        <dbReference type="ChEBI" id="CHEBI:17790"/>
        <dbReference type="ChEBI" id="CHEBI:29973"/>
        <dbReference type="ChEBI" id="CHEBI:82795"/>
        <dbReference type="EC" id="3.1.1.61"/>
    </reaction>
</comment>
<dbReference type="GO" id="GO:0008984">
    <property type="term" value="F:protein-glutamate methylesterase activity"/>
    <property type="evidence" value="ECO:0007669"/>
    <property type="project" value="UniProtKB-EC"/>
</dbReference>
<comment type="caution">
    <text evidence="11">The sequence shown here is derived from an EMBL/GenBank/DDBJ whole genome shotgun (WGS) entry which is preliminary data.</text>
</comment>
<dbReference type="PROSITE" id="PS50122">
    <property type="entry name" value="CHEB"/>
    <property type="match status" value="1"/>
</dbReference>
<evidence type="ECO:0000256" key="3">
    <source>
        <dbReference type="ARBA" id="ARBA00022801"/>
    </source>
</evidence>
<dbReference type="EC" id="3.5.1.44" evidence="6"/>
<protein>
    <recommendedName>
        <fullName evidence="6">Protein-glutamate methylesterase/protein-glutamine glutaminase</fullName>
        <ecNumber evidence="6">3.1.1.61</ecNumber>
        <ecNumber evidence="6">3.5.1.44</ecNumber>
    </recommendedName>
</protein>
<comment type="subcellular location">
    <subcellularLocation>
        <location evidence="6">Cytoplasm</location>
    </subcellularLocation>
</comment>
<feature type="modified residue" description="4-aspartylphosphate" evidence="6 8">
    <location>
        <position position="57"/>
    </location>
</feature>
<dbReference type="Pfam" id="PF00072">
    <property type="entry name" value="Response_reg"/>
    <property type="match status" value="1"/>
</dbReference>
<evidence type="ECO:0000256" key="2">
    <source>
        <dbReference type="ARBA" id="ARBA00022500"/>
    </source>
</evidence>
<dbReference type="EC" id="3.1.1.61" evidence="6"/>
<keyword evidence="3 6" id="KW-0378">Hydrolase</keyword>
<evidence type="ECO:0000256" key="8">
    <source>
        <dbReference type="PROSITE-ProRule" id="PRU00169"/>
    </source>
</evidence>
<comment type="function">
    <text evidence="6">Involved in chemotaxis. Part of a chemotaxis signal transduction system that modulates chemotaxis in response to various stimuli. Catalyzes the demethylation of specific methylglutamate residues introduced into the chemoreceptors (methyl-accepting chemotaxis proteins or MCP) by CheR. Also mediates the irreversible deamidation of specific glutamine residues to glutamic acid.</text>
</comment>
<dbReference type="SMART" id="SM00448">
    <property type="entry name" value="REC"/>
    <property type="match status" value="1"/>
</dbReference>
<organism evidence="11 12">
    <name type="scientific">Acetoanaerobium pronyense</name>
    <dbReference type="NCBI Taxonomy" id="1482736"/>
    <lineage>
        <taxon>Bacteria</taxon>
        <taxon>Bacillati</taxon>
        <taxon>Bacillota</taxon>
        <taxon>Clostridia</taxon>
        <taxon>Peptostreptococcales</taxon>
        <taxon>Filifactoraceae</taxon>
        <taxon>Acetoanaerobium</taxon>
    </lineage>
</organism>
<dbReference type="NCBIfam" id="NF009206">
    <property type="entry name" value="PRK12555.1"/>
    <property type="match status" value="1"/>
</dbReference>
<comment type="catalytic activity">
    <reaction evidence="6">
        <text>L-glutaminyl-[protein] + H2O = L-glutamyl-[protein] + NH4(+)</text>
        <dbReference type="Rhea" id="RHEA:16441"/>
        <dbReference type="Rhea" id="RHEA-COMP:10207"/>
        <dbReference type="Rhea" id="RHEA-COMP:10208"/>
        <dbReference type="ChEBI" id="CHEBI:15377"/>
        <dbReference type="ChEBI" id="CHEBI:28938"/>
        <dbReference type="ChEBI" id="CHEBI:29973"/>
        <dbReference type="ChEBI" id="CHEBI:30011"/>
        <dbReference type="EC" id="3.5.1.44"/>
    </reaction>
</comment>
<evidence type="ECO:0000313" key="12">
    <source>
        <dbReference type="Proteomes" id="UP001314903"/>
    </source>
</evidence>
<feature type="active site" evidence="6 7">
    <location>
        <position position="207"/>
    </location>
</feature>
<dbReference type="SUPFAM" id="SSF52172">
    <property type="entry name" value="CheY-like"/>
    <property type="match status" value="1"/>
</dbReference>
<feature type="active site" evidence="6 7">
    <location>
        <position position="304"/>
    </location>
</feature>
<dbReference type="InterPro" id="IPR035909">
    <property type="entry name" value="CheB_C"/>
</dbReference>
<evidence type="ECO:0000256" key="1">
    <source>
        <dbReference type="ARBA" id="ARBA00022490"/>
    </source>
</evidence>
<feature type="domain" description="Response regulatory" evidence="9">
    <location>
        <begin position="6"/>
        <end position="123"/>
    </location>
</feature>
<evidence type="ECO:0000313" key="11">
    <source>
        <dbReference type="EMBL" id="MBP2026419.1"/>
    </source>
</evidence>
<feature type="domain" description="CheB-type methylesterase" evidence="10">
    <location>
        <begin position="161"/>
        <end position="362"/>
    </location>
</feature>
<dbReference type="CDD" id="cd16432">
    <property type="entry name" value="CheB_Rec"/>
    <property type="match status" value="1"/>
</dbReference>
<dbReference type="NCBIfam" id="NF001965">
    <property type="entry name" value="PRK00742.1"/>
    <property type="match status" value="1"/>
</dbReference>
<keyword evidence="12" id="KW-1185">Reference proteome</keyword>
<dbReference type="InterPro" id="IPR011006">
    <property type="entry name" value="CheY-like_superfamily"/>
</dbReference>
<dbReference type="EMBL" id="JAGGLI010000001">
    <property type="protein sequence ID" value="MBP2026419.1"/>
    <property type="molecule type" value="Genomic_DNA"/>
</dbReference>
<evidence type="ECO:0000259" key="9">
    <source>
        <dbReference type="PROSITE" id="PS50110"/>
    </source>
</evidence>
<dbReference type="PROSITE" id="PS50110">
    <property type="entry name" value="RESPONSE_REGULATORY"/>
    <property type="match status" value="1"/>
</dbReference>
<evidence type="ECO:0000256" key="5">
    <source>
        <dbReference type="ARBA" id="ARBA00048267"/>
    </source>
</evidence>
<dbReference type="SUPFAM" id="SSF52738">
    <property type="entry name" value="Methylesterase CheB, C-terminal domain"/>
    <property type="match status" value="1"/>
</dbReference>
<dbReference type="Proteomes" id="UP001314903">
    <property type="component" value="Unassembled WGS sequence"/>
</dbReference>
<dbReference type="InterPro" id="IPR001789">
    <property type="entry name" value="Sig_transdc_resp-reg_receiver"/>
</dbReference>
<evidence type="ECO:0000259" key="10">
    <source>
        <dbReference type="PROSITE" id="PS50122"/>
    </source>
</evidence>
<dbReference type="PIRSF" id="PIRSF000876">
    <property type="entry name" value="RR_chemtxs_CheB"/>
    <property type="match status" value="1"/>
</dbReference>
<dbReference type="PANTHER" id="PTHR42872">
    <property type="entry name" value="PROTEIN-GLUTAMATE METHYLESTERASE/PROTEIN-GLUTAMINE GLUTAMINASE"/>
    <property type="match status" value="1"/>
</dbReference>
<feature type="active site" evidence="6 7">
    <location>
        <position position="180"/>
    </location>
</feature>
<dbReference type="Gene3D" id="3.40.50.180">
    <property type="entry name" value="Methylesterase CheB, C-terminal domain"/>
    <property type="match status" value="1"/>
</dbReference>